<sequence>MADKTLHMDELDLFSSAPPPETRIRDLRAQLDHHNRLYYNKATPEISDAEYDTLFRELELLEEKHPEFHDANSPTLRVGGAPIEGFQQIRHAVPMLSIDDVFELGAEAMEKSGAASAEQELIDFYQRLQKNLKRPDIAVTIEPKIDGVAVSLLYRDGKLAYAATRGDGQTGDDVTHNVRTIRSIPLELKFHEAPQPPPTVDLDSLLPYLDTHEPNAASRRTPPQSQGNSLAKRLVDDLGRGDGTDVPQRVRQEAESVVSWAGESNRLLDPRRFGRLAARYPQLGGQSEHTVFHLQSRGRVIKFTLPPYFGAQGDAIAYLKNLEAANQVFGDDIQLHGVLETKLGPALVISQPYVPGVQPTAQEIATWFTSNGYHSTGHNRWKNDESGVEIADAHVGNLIKTEDGELVPIDLQILSEGDAFAAPPPPAIPTLLEVRGEIFMPNEAFAALNAERDEAGLPTFANPRNSAAGTLKLLDPKIVAQRPLAFLAHGLGAYDGTPLDTEHGFHDLLANLGIPQNQPILNANNLEELLEAVRQINIDRHHLDYGTDGAVIKVLNRAEREQLGYTSRAPRWAAAYKFLPEQKETTLNAISIQVGRTGVLTPVAELTPVLVSGTTVARATLHNQDEITKKDIRLGATVLIEKAGEIIPAIVKVIRHVEGAVPFSLYDSVGGKCPSCGGPISQEEGFVAWRCTNFACPAQTVTSIKHFAARKALDLDGLGEIVAEALVRHGHCTTPLDLFKLTEDTLANLNLGTEESPRRFGEKNAAKVLAALDAARSKPLHRWLFAMGIRQLGESAAKELSRLHLGIGEIANSEILAELLRDTRATAKKQNDFLAKYSITGDVGPAVAETITRFFTSEAGQYVLARLTELGIDPQSDNYLPIAEEADLSVLPLAGKTFVITGTLSMDRDAMKEFIESKGGKVSGSVSAKTHYVLAGEGGGSKRDKAEKLGVPILDEEGLQALVGNA</sequence>
<keyword evidence="4 14" id="KW-0436">Ligase</keyword>
<evidence type="ECO:0000256" key="7">
    <source>
        <dbReference type="ARBA" id="ARBA00022763"/>
    </source>
</evidence>
<dbReference type="HAMAP" id="MF_01588">
    <property type="entry name" value="DNA_ligase_A"/>
    <property type="match status" value="1"/>
</dbReference>
<dbReference type="InterPro" id="IPR001679">
    <property type="entry name" value="DNA_ligase"/>
</dbReference>
<dbReference type="SUPFAM" id="SSF56091">
    <property type="entry name" value="DNA ligase/mRNA capping enzyme, catalytic domain"/>
    <property type="match status" value="2"/>
</dbReference>
<dbReference type="InterPro" id="IPR001357">
    <property type="entry name" value="BRCT_dom"/>
</dbReference>
<dbReference type="GO" id="GO:0006260">
    <property type="term" value="P:DNA replication"/>
    <property type="evidence" value="ECO:0007669"/>
    <property type="project" value="UniProtKB-KW"/>
</dbReference>
<feature type="binding site" evidence="14">
    <location>
        <position position="673"/>
    </location>
    <ligand>
        <name>Zn(2+)</name>
        <dbReference type="ChEBI" id="CHEBI:29105"/>
    </ligand>
</feature>
<dbReference type="NCBIfam" id="NF005932">
    <property type="entry name" value="PRK07956.1"/>
    <property type="match status" value="1"/>
</dbReference>
<dbReference type="GO" id="GO:0046872">
    <property type="term" value="F:metal ion binding"/>
    <property type="evidence" value="ECO:0007669"/>
    <property type="project" value="UniProtKB-KW"/>
</dbReference>
<comment type="caution">
    <text evidence="17">The sequence shown here is derived from an EMBL/GenBank/DDBJ whole genome shotgun (WGS) entry which is preliminary data.</text>
</comment>
<evidence type="ECO:0000256" key="2">
    <source>
        <dbReference type="ARBA" id="ARBA00012722"/>
    </source>
</evidence>
<dbReference type="Gene3D" id="3.30.470.30">
    <property type="entry name" value="DNA ligase/mRNA capping enzyme"/>
    <property type="match status" value="2"/>
</dbReference>
<dbReference type="PROSITE" id="PS01055">
    <property type="entry name" value="DNA_LIGASE_N1"/>
    <property type="match status" value="1"/>
</dbReference>
<dbReference type="Pfam" id="PF01653">
    <property type="entry name" value="DNA_ligase_aden"/>
    <property type="match status" value="2"/>
</dbReference>
<feature type="binding site" evidence="14">
    <location>
        <position position="676"/>
    </location>
    <ligand>
        <name>Zn(2+)</name>
        <dbReference type="ChEBI" id="CHEBI:29105"/>
    </ligand>
</feature>
<dbReference type="EC" id="6.5.1.2" evidence="2 14"/>
<feature type="binding site" evidence="14">
    <location>
        <position position="553"/>
    </location>
    <ligand>
        <name>NAD(+)</name>
        <dbReference type="ChEBI" id="CHEBI:57540"/>
    </ligand>
</feature>
<dbReference type="AlphaFoldDB" id="A0A934VCB4"/>
<protein>
    <recommendedName>
        <fullName evidence="3 14">DNA ligase</fullName>
        <ecNumber evidence="2 14">6.5.1.2</ecNumber>
    </recommendedName>
    <alternativeName>
        <fullName evidence="14">Polydeoxyribonucleotide synthase [NAD(+)]</fullName>
    </alternativeName>
</protein>
<dbReference type="PROSITE" id="PS01056">
    <property type="entry name" value="DNA_LIGASE_N2"/>
    <property type="match status" value="1"/>
</dbReference>
<evidence type="ECO:0000259" key="16">
    <source>
        <dbReference type="PROSITE" id="PS50172"/>
    </source>
</evidence>
<dbReference type="InterPro" id="IPR018239">
    <property type="entry name" value="DNA_ligase_AS"/>
</dbReference>
<feature type="binding site" evidence="14">
    <location>
        <begin position="97"/>
        <end position="98"/>
    </location>
    <ligand>
        <name>NAD(+)</name>
        <dbReference type="ChEBI" id="CHEBI:57540"/>
    </ligand>
</feature>
<evidence type="ECO:0000256" key="15">
    <source>
        <dbReference type="RuleBase" id="RU000618"/>
    </source>
</evidence>
<keyword evidence="18" id="KW-1185">Reference proteome</keyword>
<comment type="catalytic activity">
    <reaction evidence="12 14 15">
        <text>NAD(+) + (deoxyribonucleotide)n-3'-hydroxyl + 5'-phospho-(deoxyribonucleotide)m = (deoxyribonucleotide)n+m + AMP + beta-nicotinamide D-nucleotide.</text>
        <dbReference type="EC" id="6.5.1.2"/>
    </reaction>
</comment>
<evidence type="ECO:0000256" key="14">
    <source>
        <dbReference type="HAMAP-Rule" id="MF_01588"/>
    </source>
</evidence>
<keyword evidence="8 14" id="KW-0862">Zinc</keyword>
<dbReference type="Gene3D" id="1.10.287.610">
    <property type="entry name" value="Helix hairpin bin"/>
    <property type="match status" value="1"/>
</dbReference>
<dbReference type="Gene3D" id="3.40.50.10190">
    <property type="entry name" value="BRCT domain"/>
    <property type="match status" value="1"/>
</dbReference>
<dbReference type="SMART" id="SM00292">
    <property type="entry name" value="BRCT"/>
    <property type="match status" value="1"/>
</dbReference>
<keyword evidence="9 14" id="KW-0460">Magnesium</keyword>
<dbReference type="PANTHER" id="PTHR23389">
    <property type="entry name" value="CHROMOSOME TRANSMISSION FIDELITY FACTOR 18"/>
    <property type="match status" value="1"/>
</dbReference>
<evidence type="ECO:0000256" key="3">
    <source>
        <dbReference type="ARBA" id="ARBA00013308"/>
    </source>
</evidence>
<dbReference type="InterPro" id="IPR013840">
    <property type="entry name" value="DNAligase_N"/>
</dbReference>
<reference evidence="17" key="1">
    <citation type="submission" date="2021-01" db="EMBL/GenBank/DDBJ databases">
        <title>Modified the classification status of verrucomicrobia.</title>
        <authorList>
            <person name="Feng X."/>
        </authorList>
    </citation>
    <scope>NUCLEOTIDE SEQUENCE</scope>
    <source>
        <strain evidence="17">JCM 18052</strain>
    </source>
</reference>
<accession>A0A934VCB4</accession>
<comment type="caution">
    <text evidence="14">Lacks conserved residue(s) required for the propagation of feature annotation.</text>
</comment>
<dbReference type="SMART" id="SM00532">
    <property type="entry name" value="LIGANc"/>
    <property type="match status" value="1"/>
</dbReference>
<dbReference type="Gene3D" id="2.40.50.140">
    <property type="entry name" value="Nucleic acid-binding proteins"/>
    <property type="match status" value="1"/>
</dbReference>
<evidence type="ECO:0000313" key="18">
    <source>
        <dbReference type="Proteomes" id="UP000600139"/>
    </source>
</evidence>
<dbReference type="CDD" id="cd17748">
    <property type="entry name" value="BRCT_DNA_ligase_like"/>
    <property type="match status" value="1"/>
</dbReference>
<dbReference type="InterPro" id="IPR041055">
    <property type="entry name" value="Kinase-PolyVal"/>
</dbReference>
<dbReference type="SUPFAM" id="SSF50249">
    <property type="entry name" value="Nucleic acid-binding proteins"/>
    <property type="match status" value="1"/>
</dbReference>
<dbReference type="EMBL" id="JAENIK010000013">
    <property type="protein sequence ID" value="MBK1818168.1"/>
    <property type="molecule type" value="Genomic_DNA"/>
</dbReference>
<dbReference type="RefSeq" id="WP_200353117.1">
    <property type="nucleotide sequence ID" value="NZ_JAENIK010000013.1"/>
</dbReference>
<dbReference type="InterPro" id="IPR033136">
    <property type="entry name" value="DNA_ligase_CS"/>
</dbReference>
<comment type="cofactor">
    <cofactor evidence="14">
        <name>Mg(2+)</name>
        <dbReference type="ChEBI" id="CHEBI:18420"/>
    </cofactor>
    <cofactor evidence="14">
        <name>Mn(2+)</name>
        <dbReference type="ChEBI" id="CHEBI:29035"/>
    </cofactor>
</comment>
<dbReference type="InterPro" id="IPR012340">
    <property type="entry name" value="NA-bd_OB-fold"/>
</dbReference>
<feature type="binding site" evidence="14">
    <location>
        <position position="577"/>
    </location>
    <ligand>
        <name>NAD(+)</name>
        <dbReference type="ChEBI" id="CHEBI:57540"/>
    </ligand>
</feature>
<feature type="domain" description="BRCT" evidence="16">
    <location>
        <begin position="888"/>
        <end position="966"/>
    </location>
</feature>
<keyword evidence="14" id="KW-0464">Manganese</keyword>
<comment type="function">
    <text evidence="1 14">DNA ligase that catalyzes the formation of phosphodiester linkages between 5'-phosphoryl and 3'-hydroxyl groups in double-stranded DNA using NAD as a coenzyme and as the energy source for the reaction. It is essential for DNA replication and repair of damaged DNA.</text>
</comment>
<dbReference type="InterPro" id="IPR004149">
    <property type="entry name" value="Znf_DNAligase_C4"/>
</dbReference>
<dbReference type="GO" id="GO:0003911">
    <property type="term" value="F:DNA ligase (NAD+) activity"/>
    <property type="evidence" value="ECO:0007669"/>
    <property type="project" value="UniProtKB-UniRule"/>
</dbReference>
<evidence type="ECO:0000256" key="12">
    <source>
        <dbReference type="ARBA" id="ARBA00034005"/>
    </source>
</evidence>
<organism evidence="17 18">
    <name type="scientific">Luteolibacter yonseiensis</name>
    <dbReference type="NCBI Taxonomy" id="1144680"/>
    <lineage>
        <taxon>Bacteria</taxon>
        <taxon>Pseudomonadati</taxon>
        <taxon>Verrucomicrobiota</taxon>
        <taxon>Verrucomicrobiia</taxon>
        <taxon>Verrucomicrobiales</taxon>
        <taxon>Verrucomicrobiaceae</taxon>
        <taxon>Luteolibacter</taxon>
    </lineage>
</organism>
<feature type="binding site" evidence="14">
    <location>
        <position position="691"/>
    </location>
    <ligand>
        <name>Zn(2+)</name>
        <dbReference type="ChEBI" id="CHEBI:29105"/>
    </ligand>
</feature>
<dbReference type="PROSITE" id="PS50172">
    <property type="entry name" value="BRCT"/>
    <property type="match status" value="1"/>
</dbReference>
<evidence type="ECO:0000256" key="9">
    <source>
        <dbReference type="ARBA" id="ARBA00022842"/>
    </source>
</evidence>
<evidence type="ECO:0000256" key="13">
    <source>
        <dbReference type="ARBA" id="ARBA00060881"/>
    </source>
</evidence>
<dbReference type="Gene3D" id="6.20.10.30">
    <property type="match status" value="1"/>
</dbReference>
<dbReference type="GO" id="GO:0006281">
    <property type="term" value="P:DNA repair"/>
    <property type="evidence" value="ECO:0007669"/>
    <property type="project" value="UniProtKB-KW"/>
</dbReference>
<evidence type="ECO:0000256" key="11">
    <source>
        <dbReference type="ARBA" id="ARBA00023204"/>
    </source>
</evidence>
<dbReference type="InterPro" id="IPR004150">
    <property type="entry name" value="NAD_DNA_ligase_OB"/>
</dbReference>
<keyword evidence="11 14" id="KW-0234">DNA repair</keyword>
<keyword evidence="5 14" id="KW-0235">DNA replication</keyword>
<dbReference type="FunFam" id="2.40.50.140:FF:000012">
    <property type="entry name" value="DNA ligase"/>
    <property type="match status" value="1"/>
</dbReference>
<dbReference type="SUPFAM" id="SSF47781">
    <property type="entry name" value="RuvA domain 2-like"/>
    <property type="match status" value="1"/>
</dbReference>
<evidence type="ECO:0000256" key="4">
    <source>
        <dbReference type="ARBA" id="ARBA00022598"/>
    </source>
</evidence>
<dbReference type="NCBIfam" id="TIGR00575">
    <property type="entry name" value="dnlj"/>
    <property type="match status" value="1"/>
</dbReference>
<dbReference type="SUPFAM" id="SSF52113">
    <property type="entry name" value="BRCT domain"/>
    <property type="match status" value="1"/>
</dbReference>
<evidence type="ECO:0000256" key="10">
    <source>
        <dbReference type="ARBA" id="ARBA00023027"/>
    </source>
</evidence>
<dbReference type="PANTHER" id="PTHR23389:SF9">
    <property type="entry name" value="DNA LIGASE"/>
    <property type="match status" value="1"/>
</dbReference>
<gene>
    <name evidence="14 17" type="primary">ligA</name>
    <name evidence="17" type="ORF">JIN84_21270</name>
</gene>
<evidence type="ECO:0000313" key="17">
    <source>
        <dbReference type="EMBL" id="MBK1818168.1"/>
    </source>
</evidence>
<proteinExistence type="inferred from homology"/>
<dbReference type="Pfam" id="PF03119">
    <property type="entry name" value="DNA_ligase_ZBD"/>
    <property type="match status" value="1"/>
</dbReference>
<dbReference type="InterPro" id="IPR036420">
    <property type="entry name" value="BRCT_dom_sf"/>
</dbReference>
<dbReference type="Pfam" id="PF03120">
    <property type="entry name" value="OB_DNA_ligase"/>
    <property type="match status" value="1"/>
</dbReference>
<dbReference type="Pfam" id="PF00533">
    <property type="entry name" value="BRCT"/>
    <property type="match status" value="1"/>
</dbReference>
<name>A0A934VCB4_9BACT</name>
<feature type="binding site" evidence="14">
    <location>
        <begin position="48"/>
        <end position="52"/>
    </location>
    <ligand>
        <name>NAD(+)</name>
        <dbReference type="ChEBI" id="CHEBI:57540"/>
    </ligand>
</feature>
<evidence type="ECO:0000256" key="8">
    <source>
        <dbReference type="ARBA" id="ARBA00022833"/>
    </source>
</evidence>
<comment type="similarity">
    <text evidence="13 14">Belongs to the NAD-dependent DNA ligase family. LigA subfamily.</text>
</comment>
<dbReference type="Proteomes" id="UP000600139">
    <property type="component" value="Unassembled WGS sequence"/>
</dbReference>
<feature type="binding site" evidence="14">
    <location>
        <position position="696"/>
    </location>
    <ligand>
        <name>Zn(2+)</name>
        <dbReference type="ChEBI" id="CHEBI:29105"/>
    </ligand>
</feature>
<dbReference type="GO" id="GO:0005829">
    <property type="term" value="C:cytosol"/>
    <property type="evidence" value="ECO:0007669"/>
    <property type="project" value="TreeGrafter"/>
</dbReference>
<evidence type="ECO:0000256" key="5">
    <source>
        <dbReference type="ARBA" id="ARBA00022705"/>
    </source>
</evidence>
<evidence type="ECO:0000256" key="1">
    <source>
        <dbReference type="ARBA" id="ARBA00004067"/>
    </source>
</evidence>
<keyword evidence="7 14" id="KW-0227">DNA damage</keyword>
<keyword evidence="6 14" id="KW-0479">Metal-binding</keyword>
<dbReference type="InterPro" id="IPR010994">
    <property type="entry name" value="RuvA_2-like"/>
</dbReference>
<feature type="binding site" evidence="14">
    <location>
        <position position="142"/>
    </location>
    <ligand>
        <name>NAD(+)</name>
        <dbReference type="ChEBI" id="CHEBI:57540"/>
    </ligand>
</feature>
<dbReference type="InterPro" id="IPR013839">
    <property type="entry name" value="DNAligase_adenylation"/>
</dbReference>
<dbReference type="Pfam" id="PF18762">
    <property type="entry name" value="Kinase-PolyVal"/>
    <property type="match status" value="1"/>
</dbReference>
<keyword evidence="10 14" id="KW-0520">NAD</keyword>
<feature type="binding site" evidence="14">
    <location>
        <position position="165"/>
    </location>
    <ligand>
        <name>NAD(+)</name>
        <dbReference type="ChEBI" id="CHEBI:57540"/>
    </ligand>
</feature>
<dbReference type="Gene3D" id="1.10.150.20">
    <property type="entry name" value="5' to 3' exonuclease, C-terminal subdomain"/>
    <property type="match status" value="2"/>
</dbReference>
<feature type="active site" description="N6-AMP-lysine intermediate" evidence="14">
    <location>
        <position position="144"/>
    </location>
</feature>
<evidence type="ECO:0000256" key="6">
    <source>
        <dbReference type="ARBA" id="ARBA00022723"/>
    </source>
</evidence>